<reference evidence="11 12" key="1">
    <citation type="submission" date="2024-12" db="EMBL/GenBank/DDBJ databases">
        <title>The unique morphological basis and parallel evolutionary history of personate flowers in Penstemon.</title>
        <authorList>
            <person name="Depatie T.H."/>
            <person name="Wessinger C.A."/>
        </authorList>
    </citation>
    <scope>NUCLEOTIDE SEQUENCE [LARGE SCALE GENOMIC DNA]</scope>
    <source>
        <strain evidence="11">WTNN_2</strain>
        <tissue evidence="11">Leaf</tissue>
    </source>
</reference>
<keyword evidence="5 8" id="KW-0862">Zinc</keyword>
<comment type="similarity">
    <text evidence="1">Belongs to the peptidase M10A family. Matrix metalloproteinases (MMPs) subfamily.</text>
</comment>
<evidence type="ECO:0000256" key="4">
    <source>
        <dbReference type="ARBA" id="ARBA00022801"/>
    </source>
</evidence>
<keyword evidence="9" id="KW-0732">Signal</keyword>
<dbReference type="InterPro" id="IPR006026">
    <property type="entry name" value="Peptidase_Metallo"/>
</dbReference>
<organism evidence="11 12">
    <name type="scientific">Penstemon smallii</name>
    <dbReference type="NCBI Taxonomy" id="265156"/>
    <lineage>
        <taxon>Eukaryota</taxon>
        <taxon>Viridiplantae</taxon>
        <taxon>Streptophyta</taxon>
        <taxon>Embryophyta</taxon>
        <taxon>Tracheophyta</taxon>
        <taxon>Spermatophyta</taxon>
        <taxon>Magnoliopsida</taxon>
        <taxon>eudicotyledons</taxon>
        <taxon>Gunneridae</taxon>
        <taxon>Pentapetalae</taxon>
        <taxon>asterids</taxon>
        <taxon>lamiids</taxon>
        <taxon>Lamiales</taxon>
        <taxon>Plantaginaceae</taxon>
        <taxon>Cheloneae</taxon>
        <taxon>Penstemon</taxon>
    </lineage>
</organism>
<feature type="binding site" evidence="8">
    <location>
        <position position="288"/>
    </location>
    <ligand>
        <name>Zn(2+)</name>
        <dbReference type="ChEBI" id="CHEBI:29105"/>
        <label>2</label>
        <note>catalytic</note>
    </ligand>
</feature>
<accession>A0ABD3UM32</accession>
<feature type="chain" id="PRO_5044764222" description="Peptidase metallopeptidase domain-containing protein" evidence="9">
    <location>
        <begin position="25"/>
        <end position="315"/>
    </location>
</feature>
<evidence type="ECO:0000313" key="12">
    <source>
        <dbReference type="Proteomes" id="UP001634393"/>
    </source>
</evidence>
<feature type="binding site" evidence="8">
    <location>
        <position position="221"/>
    </location>
    <ligand>
        <name>Zn(2+)</name>
        <dbReference type="ChEBI" id="CHEBI:29105"/>
        <label>1</label>
    </ligand>
</feature>
<dbReference type="PANTHER" id="PTHR10201">
    <property type="entry name" value="MATRIX METALLOPROTEINASE"/>
    <property type="match status" value="1"/>
</dbReference>
<comment type="caution">
    <text evidence="11">The sequence shown here is derived from an EMBL/GenBank/DDBJ whole genome shotgun (WGS) entry which is preliminary data.</text>
</comment>
<feature type="signal peptide" evidence="9">
    <location>
        <begin position="1"/>
        <end position="24"/>
    </location>
</feature>
<dbReference type="SUPFAM" id="SSF55486">
    <property type="entry name" value="Metalloproteases ('zincins'), catalytic domain"/>
    <property type="match status" value="1"/>
</dbReference>
<keyword evidence="3 8" id="KW-0479">Metal-binding</keyword>
<dbReference type="Gene3D" id="3.40.390.10">
    <property type="entry name" value="Collagenase (Catalytic Domain)"/>
    <property type="match status" value="1"/>
</dbReference>
<dbReference type="InterPro" id="IPR033739">
    <property type="entry name" value="M10A_MMP"/>
</dbReference>
<feature type="binding site" evidence="8">
    <location>
        <position position="211"/>
    </location>
    <ligand>
        <name>Ca(2+)</name>
        <dbReference type="ChEBI" id="CHEBI:29108"/>
        <label>2</label>
    </ligand>
</feature>
<feature type="domain" description="Peptidase metallopeptidase" evidence="10">
    <location>
        <begin position="159"/>
        <end position="314"/>
    </location>
</feature>
<dbReference type="InterPro" id="IPR024079">
    <property type="entry name" value="MetalloPept_cat_dom_sf"/>
</dbReference>
<dbReference type="Pfam" id="PF00413">
    <property type="entry name" value="Peptidase_M10"/>
    <property type="match status" value="1"/>
</dbReference>
<feature type="binding site" evidence="8">
    <location>
        <position position="246"/>
    </location>
    <ligand>
        <name>Zn(2+)</name>
        <dbReference type="ChEBI" id="CHEBI:29105"/>
        <label>1</label>
    </ligand>
</feature>
<feature type="binding site" evidence="8">
    <location>
        <position position="228"/>
    </location>
    <ligand>
        <name>Ca(2+)</name>
        <dbReference type="ChEBI" id="CHEBI:29108"/>
        <label>3</label>
    </ligand>
</feature>
<dbReference type="CDD" id="cd04278">
    <property type="entry name" value="ZnMc_MMP"/>
    <property type="match status" value="1"/>
</dbReference>
<dbReference type="Proteomes" id="UP001634393">
    <property type="component" value="Unassembled WGS sequence"/>
</dbReference>
<evidence type="ECO:0000256" key="8">
    <source>
        <dbReference type="PIRSR" id="PIRSR621190-2"/>
    </source>
</evidence>
<protein>
    <recommendedName>
        <fullName evidence="10">Peptidase metallopeptidase domain-containing protein</fullName>
    </recommendedName>
</protein>
<dbReference type="PRINTS" id="PR00138">
    <property type="entry name" value="MATRIXIN"/>
</dbReference>
<feature type="binding site" evidence="8">
    <location>
        <position position="251"/>
    </location>
    <ligand>
        <name>Ca(2+)</name>
        <dbReference type="ChEBI" id="CHEBI:29108"/>
        <label>3</label>
    </ligand>
</feature>
<dbReference type="InterPro" id="IPR002477">
    <property type="entry name" value="Peptidoglycan-bd-like"/>
</dbReference>
<dbReference type="GO" id="GO:0006508">
    <property type="term" value="P:proteolysis"/>
    <property type="evidence" value="ECO:0007669"/>
    <property type="project" value="UniProtKB-KW"/>
</dbReference>
<dbReference type="SUPFAM" id="SSF47090">
    <property type="entry name" value="PGBD-like"/>
    <property type="match status" value="1"/>
</dbReference>
<keyword evidence="8" id="KW-0106">Calcium</keyword>
<gene>
    <name evidence="11" type="ORF">ACJIZ3_012034</name>
</gene>
<comment type="cofactor">
    <cofactor evidence="8">
        <name>Ca(2+)</name>
        <dbReference type="ChEBI" id="CHEBI:29108"/>
    </cofactor>
    <text evidence="8">Can bind about 5 Ca(2+) ions per subunit.</text>
</comment>
<feature type="active site" evidence="7">
    <location>
        <position position="271"/>
    </location>
</feature>
<dbReference type="InterPro" id="IPR001818">
    <property type="entry name" value="Pept_M10_metallopeptidase"/>
</dbReference>
<evidence type="ECO:0000256" key="9">
    <source>
        <dbReference type="SAM" id="SignalP"/>
    </source>
</evidence>
<dbReference type="InterPro" id="IPR021190">
    <property type="entry name" value="Pept_M10A"/>
</dbReference>
<feature type="binding site" evidence="8">
    <location>
        <position position="274"/>
    </location>
    <ligand>
        <name>Zn(2+)</name>
        <dbReference type="ChEBI" id="CHEBI:29105"/>
        <label>2</label>
        <note>catalytic</note>
    </ligand>
</feature>
<feature type="binding site" evidence="8">
    <location>
        <position position="248"/>
    </location>
    <ligand>
        <name>Ca(2+)</name>
        <dbReference type="ChEBI" id="CHEBI:29108"/>
        <label>3</label>
    </ligand>
</feature>
<feature type="binding site" evidence="8">
    <location>
        <position position="280"/>
    </location>
    <ligand>
        <name>Zn(2+)</name>
        <dbReference type="ChEBI" id="CHEBI:29105"/>
        <label>2</label>
        <note>catalytic</note>
    </ligand>
</feature>
<feature type="binding site" description="in inhibited form" evidence="8">
    <location>
        <position position="127"/>
    </location>
    <ligand>
        <name>Zn(2+)</name>
        <dbReference type="ChEBI" id="CHEBI:29105"/>
        <label>2</label>
        <note>catalytic</note>
    </ligand>
</feature>
<proteinExistence type="inferred from homology"/>
<feature type="binding site" evidence="8">
    <location>
        <position position="236"/>
    </location>
    <ligand>
        <name>Zn(2+)</name>
        <dbReference type="ChEBI" id="CHEBI:29105"/>
        <label>1</label>
    </ligand>
</feature>
<dbReference type="Pfam" id="PF01471">
    <property type="entry name" value="PG_binding_1"/>
    <property type="match status" value="1"/>
</dbReference>
<sequence>MEAKFNHHLLSCIFLLFLLNPFQCFSSSYPSHQISTPQTPSPLDYLKSLIGTKKGTRAKGLPQLKTYLSNLGYMKTNTNSTNSDQSNNDLFNDNLEIALKKYQTFFKLQTSGILDFQTVSKLLQPRCGIPDNFDNIKNTNDNNKINSTIMSSLYTYFPGQPKWAPTKRNLTYSFPPITRNDIRRPIANALGEWARVTLFTFRYIQDYNKADIKISFQVRDHGDGHPFDGPGGTLAHAYLPSDGRLHYDGDEKWVDGVVPGATDLQTVGLHELGHVLGLQHSTDPSSIMWPTIGPGFRKDLGQDDIRGIKALYGFP</sequence>
<keyword evidence="12" id="KW-1185">Reference proteome</keyword>
<feature type="binding site" evidence="8">
    <location>
        <position position="223"/>
    </location>
    <ligand>
        <name>Zn(2+)</name>
        <dbReference type="ChEBI" id="CHEBI:29105"/>
        <label>1</label>
    </ligand>
</feature>
<dbReference type="EMBL" id="JBJXBP010000001">
    <property type="protein sequence ID" value="KAL3850152.1"/>
    <property type="molecule type" value="Genomic_DNA"/>
</dbReference>
<keyword evidence="6" id="KW-0482">Metalloprotease</keyword>
<dbReference type="GO" id="GO:0046872">
    <property type="term" value="F:metal ion binding"/>
    <property type="evidence" value="ECO:0007669"/>
    <property type="project" value="UniProtKB-KW"/>
</dbReference>
<dbReference type="AlphaFoldDB" id="A0ABD3UM32"/>
<feature type="binding site" evidence="8">
    <location>
        <position position="229"/>
    </location>
    <ligand>
        <name>Ca(2+)</name>
        <dbReference type="ChEBI" id="CHEBI:29108"/>
        <label>3</label>
    </ligand>
</feature>
<feature type="binding site" evidence="8">
    <location>
        <position position="251"/>
    </location>
    <ligand>
        <name>Ca(2+)</name>
        <dbReference type="ChEBI" id="CHEBI:29108"/>
        <label>1</label>
    </ligand>
</feature>
<dbReference type="SMART" id="SM00235">
    <property type="entry name" value="ZnMc"/>
    <property type="match status" value="1"/>
</dbReference>
<dbReference type="InterPro" id="IPR036365">
    <property type="entry name" value="PGBD-like_sf"/>
</dbReference>
<dbReference type="GO" id="GO:0004222">
    <property type="term" value="F:metalloendopeptidase activity"/>
    <property type="evidence" value="ECO:0007669"/>
    <property type="project" value="UniProtKB-ARBA"/>
</dbReference>
<dbReference type="PANTHER" id="PTHR10201:SF213">
    <property type="entry name" value="METALLOENDOPROTEINASE 2-MMP-LIKE"/>
    <property type="match status" value="1"/>
</dbReference>
<evidence type="ECO:0000256" key="5">
    <source>
        <dbReference type="ARBA" id="ARBA00022833"/>
    </source>
</evidence>
<evidence type="ECO:0000259" key="10">
    <source>
        <dbReference type="SMART" id="SM00235"/>
    </source>
</evidence>
<evidence type="ECO:0000313" key="11">
    <source>
        <dbReference type="EMBL" id="KAL3850152.1"/>
    </source>
</evidence>
<evidence type="ECO:0000256" key="6">
    <source>
        <dbReference type="ARBA" id="ARBA00023049"/>
    </source>
</evidence>
<evidence type="ECO:0000256" key="7">
    <source>
        <dbReference type="PIRSR" id="PIRSR621190-1"/>
    </source>
</evidence>
<feature type="binding site" evidence="8">
    <location>
        <position position="270"/>
    </location>
    <ligand>
        <name>Zn(2+)</name>
        <dbReference type="ChEBI" id="CHEBI:29105"/>
        <label>2</label>
        <note>catalytic</note>
    </ligand>
</feature>
<keyword evidence="4" id="KW-0378">Hydrolase</keyword>
<name>A0ABD3UM32_9LAMI</name>
<evidence type="ECO:0000256" key="1">
    <source>
        <dbReference type="ARBA" id="ARBA00009614"/>
    </source>
</evidence>
<keyword evidence="2" id="KW-0645">Protease</keyword>
<evidence type="ECO:0000256" key="3">
    <source>
        <dbReference type="ARBA" id="ARBA00022723"/>
    </source>
</evidence>
<evidence type="ECO:0000256" key="2">
    <source>
        <dbReference type="ARBA" id="ARBA00022670"/>
    </source>
</evidence>
<comment type="cofactor">
    <cofactor evidence="8">
        <name>Zn(2+)</name>
        <dbReference type="ChEBI" id="CHEBI:29105"/>
    </cofactor>
    <text evidence="8">Binds 2 Zn(2+) ions per subunit.</text>
</comment>